<dbReference type="PROSITE" id="PS50297">
    <property type="entry name" value="ANK_REP_REGION"/>
    <property type="match status" value="2"/>
</dbReference>
<evidence type="ECO:0000256" key="1">
    <source>
        <dbReference type="ARBA" id="ARBA00022737"/>
    </source>
</evidence>
<evidence type="ECO:0000256" key="2">
    <source>
        <dbReference type="ARBA" id="ARBA00023043"/>
    </source>
</evidence>
<dbReference type="AlphaFoldDB" id="A0A1B6CIV6"/>
<dbReference type="PROSITE" id="PS50088">
    <property type="entry name" value="ANK_REPEAT"/>
    <property type="match status" value="2"/>
</dbReference>
<feature type="compositionally biased region" description="Polar residues" evidence="4">
    <location>
        <begin position="10"/>
        <end position="21"/>
    </location>
</feature>
<dbReference type="SMART" id="SM00248">
    <property type="entry name" value="ANK"/>
    <property type="match status" value="3"/>
</dbReference>
<feature type="compositionally biased region" description="Polar residues" evidence="4">
    <location>
        <begin position="34"/>
        <end position="43"/>
    </location>
</feature>
<proteinExistence type="predicted"/>
<dbReference type="InterPro" id="IPR002110">
    <property type="entry name" value="Ankyrin_rpt"/>
</dbReference>
<reference evidence="5" key="1">
    <citation type="submission" date="2015-12" db="EMBL/GenBank/DDBJ databases">
        <title>De novo transcriptome assembly of four potential Pierce s Disease insect vectors from Arizona vineyards.</title>
        <authorList>
            <person name="Tassone E.E."/>
        </authorList>
    </citation>
    <scope>NUCLEOTIDE SEQUENCE</scope>
</reference>
<feature type="region of interest" description="Disordered" evidence="4">
    <location>
        <begin position="1"/>
        <end position="43"/>
    </location>
</feature>
<feature type="repeat" description="ANK" evidence="3">
    <location>
        <begin position="218"/>
        <end position="250"/>
    </location>
</feature>
<accession>A0A1B6CIV6</accession>
<protein>
    <submittedName>
        <fullName evidence="5">Uncharacterized protein</fullName>
    </submittedName>
</protein>
<sequence length="339" mass="38163">MATAIDSGVDTGNDSNDSCVQERNPKMDIDTPQAPENSVSSIPKYSTMEDNFRINHQRGIKDLNDSIIPNEDFSSRISFLHLPKSLSHGYEVNPLQNIRPNEKYKNEVFVKKMKIVKCRIASYDRYKASLNIRRRWNHYKNSHLTSCLHGESGSVRMCRATCVNNVDAVKEMLESGMSPNCFDCFQRTPLHIASCMGYKDMVELLLQHGADPNAKDRIGNTPLHLAACTNHIEVIKHLLKAGTNVLEKDFAGHSPLHFAVTKFNIMSRSQSAINKNQVCQVIAMLARYLRVEDKSSKVDNDLLVKFENLLHNSKCNEPVDSGVRELLNNLSSLSISNSN</sequence>
<dbReference type="SUPFAM" id="SSF48403">
    <property type="entry name" value="Ankyrin repeat"/>
    <property type="match status" value="1"/>
</dbReference>
<feature type="repeat" description="ANK" evidence="3">
    <location>
        <begin position="185"/>
        <end position="217"/>
    </location>
</feature>
<evidence type="ECO:0000313" key="5">
    <source>
        <dbReference type="EMBL" id="JAS13350.1"/>
    </source>
</evidence>
<gene>
    <name evidence="5" type="ORF">g.8368</name>
</gene>
<dbReference type="Pfam" id="PF12796">
    <property type="entry name" value="Ank_2"/>
    <property type="match status" value="1"/>
</dbReference>
<dbReference type="PANTHER" id="PTHR24171">
    <property type="entry name" value="ANKYRIN REPEAT DOMAIN-CONTAINING PROTEIN 39-RELATED"/>
    <property type="match status" value="1"/>
</dbReference>
<dbReference type="Pfam" id="PF00023">
    <property type="entry name" value="Ank"/>
    <property type="match status" value="1"/>
</dbReference>
<name>A0A1B6CIV6_9HEMI</name>
<organism evidence="5">
    <name type="scientific">Clastoptera arizonana</name>
    <name type="common">Arizona spittle bug</name>
    <dbReference type="NCBI Taxonomy" id="38151"/>
    <lineage>
        <taxon>Eukaryota</taxon>
        <taxon>Metazoa</taxon>
        <taxon>Ecdysozoa</taxon>
        <taxon>Arthropoda</taxon>
        <taxon>Hexapoda</taxon>
        <taxon>Insecta</taxon>
        <taxon>Pterygota</taxon>
        <taxon>Neoptera</taxon>
        <taxon>Paraneoptera</taxon>
        <taxon>Hemiptera</taxon>
        <taxon>Auchenorrhyncha</taxon>
        <taxon>Cercopoidea</taxon>
        <taxon>Clastopteridae</taxon>
        <taxon>Clastoptera</taxon>
    </lineage>
</organism>
<dbReference type="EMBL" id="GEDC01023948">
    <property type="protein sequence ID" value="JAS13350.1"/>
    <property type="molecule type" value="Transcribed_RNA"/>
</dbReference>
<evidence type="ECO:0000256" key="3">
    <source>
        <dbReference type="PROSITE-ProRule" id="PRU00023"/>
    </source>
</evidence>
<dbReference type="InterPro" id="IPR036770">
    <property type="entry name" value="Ankyrin_rpt-contain_sf"/>
</dbReference>
<evidence type="ECO:0000256" key="4">
    <source>
        <dbReference type="SAM" id="MobiDB-lite"/>
    </source>
</evidence>
<keyword evidence="1" id="KW-0677">Repeat</keyword>
<keyword evidence="2 3" id="KW-0040">ANK repeat</keyword>
<dbReference type="Gene3D" id="1.25.40.20">
    <property type="entry name" value="Ankyrin repeat-containing domain"/>
    <property type="match status" value="2"/>
</dbReference>